<dbReference type="AlphaFoldDB" id="A0A1Y2A1J0"/>
<organism evidence="2 3">
    <name type="scientific">Clohesyomyces aquaticus</name>
    <dbReference type="NCBI Taxonomy" id="1231657"/>
    <lineage>
        <taxon>Eukaryota</taxon>
        <taxon>Fungi</taxon>
        <taxon>Dikarya</taxon>
        <taxon>Ascomycota</taxon>
        <taxon>Pezizomycotina</taxon>
        <taxon>Dothideomycetes</taxon>
        <taxon>Pleosporomycetidae</taxon>
        <taxon>Pleosporales</taxon>
        <taxon>Lindgomycetaceae</taxon>
        <taxon>Clohesyomyces</taxon>
    </lineage>
</organism>
<feature type="region of interest" description="Disordered" evidence="1">
    <location>
        <begin position="186"/>
        <end position="219"/>
    </location>
</feature>
<evidence type="ECO:0000256" key="1">
    <source>
        <dbReference type="SAM" id="MobiDB-lite"/>
    </source>
</evidence>
<keyword evidence="3" id="KW-1185">Reference proteome</keyword>
<protein>
    <submittedName>
        <fullName evidence="2">Uncharacterized protein</fullName>
    </submittedName>
</protein>
<feature type="compositionally biased region" description="Low complexity" evidence="1">
    <location>
        <begin position="42"/>
        <end position="62"/>
    </location>
</feature>
<feature type="compositionally biased region" description="Low complexity" evidence="1">
    <location>
        <begin position="196"/>
        <end position="219"/>
    </location>
</feature>
<evidence type="ECO:0000313" key="2">
    <source>
        <dbReference type="EMBL" id="ORY16403.1"/>
    </source>
</evidence>
<comment type="caution">
    <text evidence="2">The sequence shown here is derived from an EMBL/GenBank/DDBJ whole genome shotgun (WGS) entry which is preliminary data.</text>
</comment>
<feature type="region of interest" description="Disordered" evidence="1">
    <location>
        <begin position="1"/>
        <end position="125"/>
    </location>
</feature>
<reference evidence="2 3" key="1">
    <citation type="submission" date="2016-07" db="EMBL/GenBank/DDBJ databases">
        <title>Pervasive Adenine N6-methylation of Active Genes in Fungi.</title>
        <authorList>
            <consortium name="DOE Joint Genome Institute"/>
            <person name="Mondo S.J."/>
            <person name="Dannebaum R.O."/>
            <person name="Kuo R.C."/>
            <person name="Labutti K."/>
            <person name="Haridas S."/>
            <person name="Kuo A."/>
            <person name="Salamov A."/>
            <person name="Ahrendt S.R."/>
            <person name="Lipzen A."/>
            <person name="Sullivan W."/>
            <person name="Andreopoulos W.B."/>
            <person name="Clum A."/>
            <person name="Lindquist E."/>
            <person name="Daum C."/>
            <person name="Ramamoorthy G.K."/>
            <person name="Gryganskyi A."/>
            <person name="Culley D."/>
            <person name="Magnuson J.K."/>
            <person name="James T.Y."/>
            <person name="O'Malley M.A."/>
            <person name="Stajich J.E."/>
            <person name="Spatafora J.W."/>
            <person name="Visel A."/>
            <person name="Grigoriev I.V."/>
        </authorList>
    </citation>
    <scope>NUCLEOTIDE SEQUENCE [LARGE SCALE GENOMIC DNA]</scope>
    <source>
        <strain evidence="2 3">CBS 115471</strain>
    </source>
</reference>
<dbReference type="Proteomes" id="UP000193144">
    <property type="component" value="Unassembled WGS sequence"/>
</dbReference>
<accession>A0A1Y2A1J0</accession>
<feature type="compositionally biased region" description="Polar residues" evidence="1">
    <location>
        <begin position="83"/>
        <end position="94"/>
    </location>
</feature>
<feature type="compositionally biased region" description="Basic and acidic residues" evidence="1">
    <location>
        <begin position="27"/>
        <end position="38"/>
    </location>
</feature>
<feature type="compositionally biased region" description="Polar residues" evidence="1">
    <location>
        <begin position="110"/>
        <end position="125"/>
    </location>
</feature>
<feature type="compositionally biased region" description="Low complexity" evidence="1">
    <location>
        <begin position="70"/>
        <end position="82"/>
    </location>
</feature>
<feature type="region of interest" description="Disordered" evidence="1">
    <location>
        <begin position="146"/>
        <end position="168"/>
    </location>
</feature>
<evidence type="ECO:0000313" key="3">
    <source>
        <dbReference type="Proteomes" id="UP000193144"/>
    </source>
</evidence>
<proteinExistence type="predicted"/>
<gene>
    <name evidence="2" type="ORF">BCR34DRAFT_661466</name>
</gene>
<name>A0A1Y2A1J0_9PLEO</name>
<dbReference type="EMBL" id="MCFA01000018">
    <property type="protein sequence ID" value="ORY16403.1"/>
    <property type="molecule type" value="Genomic_DNA"/>
</dbReference>
<sequence length="327" mass="34639">MVKDNIPTKPPKKIPSYAQPTAPSRRKIQEKLSEEVEKPAISGATSRSSSSSFSGPTKTVSSPVSSRPIKSQQKKTSSFTQSVPTKPSITSATKSKLIVDMLASKGRDSVPSQPRSSIMSHTKCTATSVRPIGPLTKYHSQAQRIQLKPKAGSGKVSHETGKSLSKSSLSTLKVTEIPVAKVESTTAAAKEGGAQSSSSSPSTSSRSASPTSPSSFSTSHDGIYTELGASVPSTLQHELRNTFLGFISLQRFLGALETSANGTTRNNIIKDFSKLTASASACQLVEVLKDGAIFRVSDENTGDGITAERQNVLKMWHASLSDLLDDI</sequence>